<dbReference type="Gene3D" id="1.20.120.910">
    <property type="entry name" value="DksA, coiled-coil domain"/>
    <property type="match status" value="1"/>
</dbReference>
<keyword evidence="1" id="KW-0479">Metal-binding</keyword>
<dbReference type="Pfam" id="PF01258">
    <property type="entry name" value="zf-dskA_traR"/>
    <property type="match status" value="1"/>
</dbReference>
<dbReference type="SUPFAM" id="SSF57716">
    <property type="entry name" value="Glucocorticoid receptor-like (DNA-binding domain)"/>
    <property type="match status" value="1"/>
</dbReference>
<evidence type="ECO:0000313" key="8">
    <source>
        <dbReference type="Proteomes" id="UP000294558"/>
    </source>
</evidence>
<keyword evidence="3" id="KW-0862">Zinc</keyword>
<evidence type="ECO:0000256" key="5">
    <source>
        <dbReference type="SAM" id="Coils"/>
    </source>
</evidence>
<reference evidence="7 8" key="1">
    <citation type="submission" date="2019-03" db="EMBL/GenBank/DDBJ databases">
        <title>Sequencing the genomes of 1000 actinobacteria strains.</title>
        <authorList>
            <person name="Klenk H.-P."/>
        </authorList>
    </citation>
    <scope>NUCLEOTIDE SEQUENCE [LARGE SCALE GENOMIC DNA]</scope>
    <source>
        <strain evidence="7 8">DSM 18936</strain>
    </source>
</reference>
<evidence type="ECO:0000256" key="1">
    <source>
        <dbReference type="ARBA" id="ARBA00022723"/>
    </source>
</evidence>
<accession>A0A4R7HVL4</accession>
<feature type="zinc finger region" description="dksA C4-type" evidence="4">
    <location>
        <begin position="84"/>
        <end position="108"/>
    </location>
</feature>
<keyword evidence="5" id="KW-0175">Coiled coil</keyword>
<evidence type="ECO:0000259" key="6">
    <source>
        <dbReference type="Pfam" id="PF01258"/>
    </source>
</evidence>
<dbReference type="Proteomes" id="UP000294558">
    <property type="component" value="Unassembled WGS sequence"/>
</dbReference>
<dbReference type="GO" id="GO:0008270">
    <property type="term" value="F:zinc ion binding"/>
    <property type="evidence" value="ECO:0007669"/>
    <property type="project" value="UniProtKB-KW"/>
</dbReference>
<name>A0A4R7HVL4_9ACTN</name>
<evidence type="ECO:0000256" key="2">
    <source>
        <dbReference type="ARBA" id="ARBA00022771"/>
    </source>
</evidence>
<dbReference type="PROSITE" id="PS51128">
    <property type="entry name" value="ZF_DKSA_2"/>
    <property type="match status" value="1"/>
</dbReference>
<comment type="caution">
    <text evidence="7">The sequence shown here is derived from an EMBL/GenBank/DDBJ whole genome shotgun (WGS) entry which is preliminary data.</text>
</comment>
<feature type="coiled-coil region" evidence="5">
    <location>
        <begin position="17"/>
        <end position="44"/>
    </location>
</feature>
<organism evidence="7 8">
    <name type="scientific">Ilumatobacter fluminis</name>
    <dbReference type="NCBI Taxonomy" id="467091"/>
    <lineage>
        <taxon>Bacteria</taxon>
        <taxon>Bacillati</taxon>
        <taxon>Actinomycetota</taxon>
        <taxon>Acidimicrobiia</taxon>
        <taxon>Acidimicrobiales</taxon>
        <taxon>Ilumatobacteraceae</taxon>
        <taxon>Ilumatobacter</taxon>
    </lineage>
</organism>
<keyword evidence="8" id="KW-1185">Reference proteome</keyword>
<sequence>MTDHTTALPDLDLVSVERRLRGQLERTEGQLVELEGALSDMLRAHDSIQEDEDDMRRVVDAVRSDMRQTARALERIERGRYGRCVTCGSAIRPERLEAIPTADHCTACA</sequence>
<evidence type="ECO:0000256" key="3">
    <source>
        <dbReference type="ARBA" id="ARBA00022833"/>
    </source>
</evidence>
<feature type="domain" description="Zinc finger DksA/TraR C4-type" evidence="6">
    <location>
        <begin position="79"/>
        <end position="109"/>
    </location>
</feature>
<protein>
    <submittedName>
        <fullName evidence="7">TraR/DksA family transcriptional regulator</fullName>
    </submittedName>
</protein>
<evidence type="ECO:0000313" key="7">
    <source>
        <dbReference type="EMBL" id="TDT15002.1"/>
    </source>
</evidence>
<evidence type="ECO:0000256" key="4">
    <source>
        <dbReference type="PROSITE-ProRule" id="PRU00510"/>
    </source>
</evidence>
<keyword evidence="2" id="KW-0863">Zinc-finger</keyword>
<gene>
    <name evidence="7" type="ORF">BDK89_0561</name>
</gene>
<dbReference type="EMBL" id="SOAU01000001">
    <property type="protein sequence ID" value="TDT15002.1"/>
    <property type="molecule type" value="Genomic_DNA"/>
</dbReference>
<dbReference type="PANTHER" id="PTHR33823:SF4">
    <property type="entry name" value="GENERAL STRESS PROTEIN 16O"/>
    <property type="match status" value="1"/>
</dbReference>
<dbReference type="AlphaFoldDB" id="A0A4R7HVL4"/>
<dbReference type="PANTHER" id="PTHR33823">
    <property type="entry name" value="RNA POLYMERASE-BINDING TRANSCRIPTION FACTOR DKSA-RELATED"/>
    <property type="match status" value="1"/>
</dbReference>
<dbReference type="RefSeq" id="WP_208293941.1">
    <property type="nucleotide sequence ID" value="NZ_SOAU01000001.1"/>
</dbReference>
<proteinExistence type="predicted"/>
<dbReference type="InterPro" id="IPR000962">
    <property type="entry name" value="Znf_DskA_TraR"/>
</dbReference>